<dbReference type="RefSeq" id="WP_132501934.1">
    <property type="nucleotide sequence ID" value="NZ_LVXA01000001.1"/>
</dbReference>
<evidence type="ECO:0000256" key="9">
    <source>
        <dbReference type="ARBA" id="ARBA00023136"/>
    </source>
</evidence>
<dbReference type="InterPro" id="IPR036942">
    <property type="entry name" value="Beta-barrel_TonB_sf"/>
</dbReference>
<feature type="domain" description="TonB-dependent receptor-like beta-barrel" evidence="16">
    <location>
        <begin position="558"/>
        <end position="980"/>
    </location>
</feature>
<feature type="short sequence motif" description="TonB C-terminal box" evidence="13">
    <location>
        <begin position="1012"/>
        <end position="1029"/>
    </location>
</feature>
<evidence type="ECO:0000256" key="11">
    <source>
        <dbReference type="ARBA" id="ARBA00023237"/>
    </source>
</evidence>
<keyword evidence="9 12" id="KW-0472">Membrane</keyword>
<dbReference type="GO" id="GO:0015344">
    <property type="term" value="F:siderophore uptake transmembrane transporter activity"/>
    <property type="evidence" value="ECO:0007669"/>
    <property type="project" value="TreeGrafter"/>
</dbReference>
<comment type="subcellular location">
    <subcellularLocation>
        <location evidence="1 12">Cell outer membrane</location>
        <topology evidence="1 12">Multi-pass membrane protein</topology>
    </subcellularLocation>
</comment>
<keyword evidence="5 12" id="KW-0812">Transmembrane</keyword>
<gene>
    <name evidence="18" type="ORF">EV693_1158</name>
</gene>
<dbReference type="Pfam" id="PF00593">
    <property type="entry name" value="TonB_dep_Rec_b-barrel"/>
    <property type="match status" value="1"/>
</dbReference>
<evidence type="ECO:0000256" key="8">
    <source>
        <dbReference type="ARBA" id="ARBA00023077"/>
    </source>
</evidence>
<evidence type="ECO:0000256" key="4">
    <source>
        <dbReference type="ARBA" id="ARBA00022452"/>
    </source>
</evidence>
<dbReference type="PROSITE" id="PS51257">
    <property type="entry name" value="PROKAR_LIPOPROTEIN"/>
    <property type="match status" value="1"/>
</dbReference>
<evidence type="ECO:0000256" key="13">
    <source>
        <dbReference type="PROSITE-ProRule" id="PRU10144"/>
    </source>
</evidence>
<keyword evidence="19" id="KW-1185">Reference proteome</keyword>
<evidence type="ECO:0000256" key="3">
    <source>
        <dbReference type="ARBA" id="ARBA00022448"/>
    </source>
</evidence>
<dbReference type="Gene3D" id="2.170.130.10">
    <property type="entry name" value="TonB-dependent receptor, plug domain"/>
    <property type="match status" value="1"/>
</dbReference>
<reference evidence="18 19" key="1">
    <citation type="submission" date="2019-03" db="EMBL/GenBank/DDBJ databases">
        <title>Genomic Encyclopedia of Type Strains, Phase IV (KMG-IV): sequencing the most valuable type-strain genomes for metagenomic binning, comparative biology and taxonomic classification.</title>
        <authorList>
            <person name="Goeker M."/>
        </authorList>
    </citation>
    <scope>NUCLEOTIDE SEQUENCE [LARGE SCALE GENOMIC DNA]</scope>
    <source>
        <strain evidence="18 19">DSM 16380</strain>
    </source>
</reference>
<dbReference type="PANTHER" id="PTHR30069">
    <property type="entry name" value="TONB-DEPENDENT OUTER MEMBRANE RECEPTOR"/>
    <property type="match status" value="1"/>
</dbReference>
<feature type="signal peptide" evidence="15">
    <location>
        <begin position="1"/>
        <end position="23"/>
    </location>
</feature>
<comment type="caution">
    <text evidence="18">The sequence shown here is derived from an EMBL/GenBank/DDBJ whole genome shotgun (WGS) entry which is preliminary data.</text>
</comment>
<dbReference type="Gene3D" id="2.40.170.20">
    <property type="entry name" value="TonB-dependent receptor, beta-barrel domain"/>
    <property type="match status" value="2"/>
</dbReference>
<evidence type="ECO:0000256" key="2">
    <source>
        <dbReference type="ARBA" id="ARBA00008143"/>
    </source>
</evidence>
<feature type="domain" description="TonB-dependent receptor plug" evidence="17">
    <location>
        <begin position="51"/>
        <end position="158"/>
    </location>
</feature>
<dbReference type="AlphaFoldDB" id="A0A4V2SJK5"/>
<evidence type="ECO:0000256" key="5">
    <source>
        <dbReference type="ARBA" id="ARBA00022692"/>
    </source>
</evidence>
<proteinExistence type="inferred from homology"/>
<dbReference type="InterPro" id="IPR037066">
    <property type="entry name" value="Plug_dom_sf"/>
</dbReference>
<accession>A0A4V2SJK5</accession>
<name>A0A4V2SJK5_9PAST</name>
<evidence type="ECO:0000259" key="16">
    <source>
        <dbReference type="Pfam" id="PF00593"/>
    </source>
</evidence>
<comment type="similarity">
    <text evidence="2">Belongs to the TonB-dependent receptor family. Hemoglobin/haptoglobin binding protein subfamily.</text>
</comment>
<evidence type="ECO:0000256" key="14">
    <source>
        <dbReference type="RuleBase" id="RU003357"/>
    </source>
</evidence>
<dbReference type="GO" id="GO:0044718">
    <property type="term" value="P:siderophore transmembrane transport"/>
    <property type="evidence" value="ECO:0007669"/>
    <property type="project" value="TreeGrafter"/>
</dbReference>
<dbReference type="InterPro" id="IPR010949">
    <property type="entry name" value="TonB_Hb/transfer/lactofer_rcpt"/>
</dbReference>
<dbReference type="InterPro" id="IPR000531">
    <property type="entry name" value="Beta-barrel_TonB"/>
</dbReference>
<evidence type="ECO:0000259" key="17">
    <source>
        <dbReference type="Pfam" id="PF07715"/>
    </source>
</evidence>
<keyword evidence="10 18" id="KW-0675">Receptor</keyword>
<evidence type="ECO:0000256" key="10">
    <source>
        <dbReference type="ARBA" id="ARBA00023170"/>
    </source>
</evidence>
<dbReference type="PROSITE" id="PS01156">
    <property type="entry name" value="TONB_DEPENDENT_REC_2"/>
    <property type="match status" value="1"/>
</dbReference>
<dbReference type="GO" id="GO:0009279">
    <property type="term" value="C:cell outer membrane"/>
    <property type="evidence" value="ECO:0007669"/>
    <property type="project" value="UniProtKB-SubCell"/>
</dbReference>
<evidence type="ECO:0000313" key="19">
    <source>
        <dbReference type="Proteomes" id="UP000295537"/>
    </source>
</evidence>
<keyword evidence="6 15" id="KW-0732">Signal</keyword>
<dbReference type="OrthoDB" id="9764669at2"/>
<evidence type="ECO:0000313" key="18">
    <source>
        <dbReference type="EMBL" id="TCP15976.1"/>
    </source>
</evidence>
<feature type="chain" id="PRO_5020934404" evidence="15">
    <location>
        <begin position="24"/>
        <end position="1029"/>
    </location>
</feature>
<keyword evidence="11 12" id="KW-0998">Cell outer membrane</keyword>
<evidence type="ECO:0000256" key="12">
    <source>
        <dbReference type="PROSITE-ProRule" id="PRU01360"/>
    </source>
</evidence>
<dbReference type="EMBL" id="SLXJ01000015">
    <property type="protein sequence ID" value="TCP15976.1"/>
    <property type="molecule type" value="Genomic_DNA"/>
</dbReference>
<keyword evidence="3 12" id="KW-0813">Transport</keyword>
<keyword evidence="8 14" id="KW-0798">TonB box</keyword>
<dbReference type="InterPro" id="IPR039426">
    <property type="entry name" value="TonB-dep_rcpt-like"/>
</dbReference>
<dbReference type="NCBIfam" id="TIGR01786">
    <property type="entry name" value="TonB-hemlactrns"/>
    <property type="match status" value="1"/>
</dbReference>
<dbReference type="InterPro" id="IPR012910">
    <property type="entry name" value="Plug_dom"/>
</dbReference>
<dbReference type="InterPro" id="IPR010917">
    <property type="entry name" value="TonB_rcpt_CS"/>
</dbReference>
<dbReference type="Pfam" id="PF07715">
    <property type="entry name" value="Plug"/>
    <property type="match status" value="1"/>
</dbReference>
<evidence type="ECO:0000256" key="15">
    <source>
        <dbReference type="SAM" id="SignalP"/>
    </source>
</evidence>
<keyword evidence="7" id="KW-0677">Repeat</keyword>
<dbReference type="SUPFAM" id="SSF56935">
    <property type="entry name" value="Porins"/>
    <property type="match status" value="1"/>
</dbReference>
<keyword evidence="4 12" id="KW-1134">Transmembrane beta strand</keyword>
<evidence type="ECO:0000256" key="7">
    <source>
        <dbReference type="ARBA" id="ARBA00022737"/>
    </source>
</evidence>
<dbReference type="PANTHER" id="PTHR30069:SF29">
    <property type="entry name" value="HEMOGLOBIN AND HEMOGLOBIN-HAPTOGLOBIN-BINDING PROTEIN 1-RELATED"/>
    <property type="match status" value="1"/>
</dbReference>
<evidence type="ECO:0000256" key="6">
    <source>
        <dbReference type="ARBA" id="ARBA00022729"/>
    </source>
</evidence>
<dbReference type="Proteomes" id="UP000295537">
    <property type="component" value="Unassembled WGS sequence"/>
</dbReference>
<protein>
    <submittedName>
        <fullName evidence="18">Hemoglobin/transferrin/lactoferrin receptor protein</fullName>
    </submittedName>
</protein>
<dbReference type="PROSITE" id="PS52016">
    <property type="entry name" value="TONB_DEPENDENT_REC_3"/>
    <property type="match status" value="1"/>
</dbReference>
<sequence>MRNKQIKLSAIAVVVLSCGLNYASENAIRLQTIVVSGSQGQSQKIGEIKKTAKMLGKQQTQDSREVVRYETGVTVVENGRFGTSGYAIRGVDENRVAIQVDGLAQAETISSQGFKELFEGYGNFNNTRNGAEIETLKQVIIRKGADGVRTGSGSLGGAVIFETKDARDYLTQKNYHFSYKRGYSSADNHHLNRLSLAGRYKWFDALVVATKRDADELKNFGYKSYASHIQGKKREKADPYQRSVNSTLLKVGFQPNEENRLSVMADLYQAKTKGNDFSYTLKHTKLGVLQRDEVELRHVNDKIVRQNYAITFENFTQNPFYDSLKLTYSNQKITTRARTDEYCDGNEKCEFLQNKFGLKYNKNNQLVDKNNTPIEYVNIQPYWNEKNLHSETVTLLNKEELEKAGKYWKYDREIFRPKRTVVEKRLEEQFKLNPNATVDYECDPSSGELVCAFTVKENTYINKTERSLVVDGMKYDLNDPANEGVSNQIDYNLSTYNPIIYSCDAVNCELNTIKAFYRDKIVDVPFKVIEREGKKYAQIQADRSIYTSQLRSPVVIRPNNKGYLQNIWTERDLNTKTHQINLDLTKEIEFWATKHALFYGGLWSKNGKSMVNTSGDTYLADSLRWWAVYPQSCKGTDKFNSLCSNQNTYSFLIPVKNVTNALYFGDDIRFNDWLGIDWAYRYDKIRYKPIYVAGVTPKLPDEMVKLDPSLTPKENIQRFSQPKKYSAKSYSVATTFDPLPWLRLQAKYGKGFRVPTSDEIYFTFLHPDLSIKPNVQLREETAKTKEATVTLHHDVGFLTFSAFETNYKNFIDLQYKGELSRQVGSQNLGYAIYQNTNRPAARVSGIELQSKIFLGRLFNPLEGVVVGYKYTYQKGRMAYDPKTDIAKPTGGSGIPMNAIQPKTSVFSLGYDHPSERFGADIYITHVEKKANKDSYNRYHSEERAKSSYAKWLSQSYTTIDTIVYVKPIKSLTLQLGVYNLTNRKYATWDSLRSIKPFGTANRIDNATGEGINRFYAPERNFRLSGELTF</sequence>
<organism evidence="18 19">
    <name type="scientific">Nicoletella semolina</name>
    <dbReference type="NCBI Taxonomy" id="271160"/>
    <lineage>
        <taxon>Bacteria</taxon>
        <taxon>Pseudomonadati</taxon>
        <taxon>Pseudomonadota</taxon>
        <taxon>Gammaproteobacteria</taxon>
        <taxon>Pasteurellales</taxon>
        <taxon>Pasteurellaceae</taxon>
        <taxon>Nicoletella</taxon>
    </lineage>
</organism>
<evidence type="ECO:0000256" key="1">
    <source>
        <dbReference type="ARBA" id="ARBA00004571"/>
    </source>
</evidence>